<evidence type="ECO:0000256" key="1">
    <source>
        <dbReference type="ARBA" id="ARBA00002600"/>
    </source>
</evidence>
<comment type="pathway">
    <text evidence="2 11">Porphyrin-containing compound metabolism; protoporphyrin-IX biosynthesis; protoporphyrin-IX from protoporphyrinogen-IX: step 1/1.</text>
</comment>
<evidence type="ECO:0000256" key="7">
    <source>
        <dbReference type="ARBA" id="ARBA00023002"/>
    </source>
</evidence>
<dbReference type="InterPro" id="IPR050464">
    <property type="entry name" value="Zeta_carotene_desat/Oxidored"/>
</dbReference>
<dbReference type="EC" id="1.3.3.4" evidence="4 11"/>
<comment type="catalytic activity">
    <reaction evidence="10 11">
        <text>protoporphyrinogen IX + 3 O2 = protoporphyrin IX + 3 H2O2</text>
        <dbReference type="Rhea" id="RHEA:25576"/>
        <dbReference type="ChEBI" id="CHEBI:15379"/>
        <dbReference type="ChEBI" id="CHEBI:16240"/>
        <dbReference type="ChEBI" id="CHEBI:57306"/>
        <dbReference type="ChEBI" id="CHEBI:57307"/>
        <dbReference type="EC" id="1.3.3.4"/>
    </reaction>
</comment>
<dbReference type="UniPathway" id="UPA00251">
    <property type="reaction ID" value="UER00324"/>
</dbReference>
<keyword evidence="6 11" id="KW-0274">FAD</keyword>
<evidence type="ECO:0000313" key="14">
    <source>
        <dbReference type="Proteomes" id="UP000320333"/>
    </source>
</evidence>
<dbReference type="GO" id="GO:0004729">
    <property type="term" value="F:oxygen-dependent protoporphyrinogen oxidase activity"/>
    <property type="evidence" value="ECO:0007669"/>
    <property type="project" value="UniProtKB-UniRule"/>
</dbReference>
<keyword evidence="14" id="KW-1185">Reference proteome</keyword>
<dbReference type="OrthoDB" id="438553at2759"/>
<dbReference type="SUPFAM" id="SSF51905">
    <property type="entry name" value="FAD/NAD(P)-binding domain"/>
    <property type="match status" value="1"/>
</dbReference>
<evidence type="ECO:0000256" key="11">
    <source>
        <dbReference type="RuleBase" id="RU367069"/>
    </source>
</evidence>
<evidence type="ECO:0000256" key="4">
    <source>
        <dbReference type="ARBA" id="ARBA00012867"/>
    </source>
</evidence>
<evidence type="ECO:0000256" key="2">
    <source>
        <dbReference type="ARBA" id="ARBA00005073"/>
    </source>
</evidence>
<keyword evidence="5 11" id="KW-0285">Flavoprotein</keyword>
<dbReference type="AlphaFoldDB" id="A0A507FJE5"/>
<dbReference type="GO" id="GO:0006782">
    <property type="term" value="P:protoporphyrinogen IX biosynthetic process"/>
    <property type="evidence" value="ECO:0007669"/>
    <property type="project" value="UniProtKB-UniRule"/>
</dbReference>
<dbReference type="InterPro" id="IPR036188">
    <property type="entry name" value="FAD/NAD-bd_sf"/>
</dbReference>
<evidence type="ECO:0000256" key="6">
    <source>
        <dbReference type="ARBA" id="ARBA00022827"/>
    </source>
</evidence>
<comment type="cofactor">
    <cofactor evidence="11">
        <name>FAD</name>
        <dbReference type="ChEBI" id="CHEBI:57692"/>
    </cofactor>
    <text evidence="11">Binds 1 FAD per subunit.</text>
</comment>
<dbReference type="SUPFAM" id="SSF54373">
    <property type="entry name" value="FAD-linked reductases, C-terminal domain"/>
    <property type="match status" value="1"/>
</dbReference>
<evidence type="ECO:0000256" key="9">
    <source>
        <dbReference type="ARBA" id="ARBA00023244"/>
    </source>
</evidence>
<dbReference type="Gene3D" id="3.50.50.60">
    <property type="entry name" value="FAD/NAD(P)-binding domain"/>
    <property type="match status" value="1"/>
</dbReference>
<keyword evidence="8 11" id="KW-0350">Heme biosynthesis</keyword>
<proteinExistence type="inferred from homology"/>
<reference evidence="13 14" key="1">
    <citation type="journal article" date="2019" name="Sci. Rep.">
        <title>Comparative genomics of chytrid fungi reveal insights into the obligate biotrophic and pathogenic lifestyle of Synchytrium endobioticum.</title>
        <authorList>
            <person name="van de Vossenberg B.T.L.H."/>
            <person name="Warris S."/>
            <person name="Nguyen H.D.T."/>
            <person name="van Gent-Pelzer M.P.E."/>
            <person name="Joly D.L."/>
            <person name="van de Geest H.C."/>
            <person name="Bonants P.J.M."/>
            <person name="Smith D.S."/>
            <person name="Levesque C.A."/>
            <person name="van der Lee T.A.J."/>
        </authorList>
    </citation>
    <scope>NUCLEOTIDE SEQUENCE [LARGE SCALE GENOMIC DNA]</scope>
    <source>
        <strain evidence="13 14">CBS 675.73</strain>
    </source>
</reference>
<evidence type="ECO:0000256" key="10">
    <source>
        <dbReference type="ARBA" id="ARBA00047554"/>
    </source>
</evidence>
<dbReference type="PANTHER" id="PTHR42923">
    <property type="entry name" value="PROTOPORPHYRINOGEN OXIDASE"/>
    <property type="match status" value="1"/>
</dbReference>
<dbReference type="EMBL" id="QEAP01000078">
    <property type="protein sequence ID" value="TPX75518.1"/>
    <property type="molecule type" value="Genomic_DNA"/>
</dbReference>
<evidence type="ECO:0000256" key="8">
    <source>
        <dbReference type="ARBA" id="ARBA00023133"/>
    </source>
</evidence>
<comment type="function">
    <text evidence="1 11">Catalyzes the 6-electron oxidation of protoporphyrinogen-IX to form protoporphyrin-IX.</text>
</comment>
<dbReference type="PANTHER" id="PTHR42923:SF3">
    <property type="entry name" value="PROTOPORPHYRINOGEN OXIDASE"/>
    <property type="match status" value="1"/>
</dbReference>
<accession>A0A507FJE5</accession>
<dbReference type="InterPro" id="IPR002937">
    <property type="entry name" value="Amino_oxidase"/>
</dbReference>
<protein>
    <recommendedName>
        <fullName evidence="4 11">Protoporphyrinogen oxidase</fullName>
        <ecNumber evidence="4 11">1.3.3.4</ecNumber>
    </recommendedName>
</protein>
<evidence type="ECO:0000256" key="3">
    <source>
        <dbReference type="ARBA" id="ARBA00010551"/>
    </source>
</evidence>
<name>A0A507FJE5_9FUNG</name>
<comment type="similarity">
    <text evidence="3 11">Belongs to the protoporphyrinogen/coproporphyrinogen oxidase family. Protoporphyrinogen oxidase subfamily.</text>
</comment>
<dbReference type="NCBIfam" id="TIGR00562">
    <property type="entry name" value="proto_IX_ox"/>
    <property type="match status" value="1"/>
</dbReference>
<dbReference type="Pfam" id="PF01593">
    <property type="entry name" value="Amino_oxidase"/>
    <property type="match status" value="1"/>
</dbReference>
<keyword evidence="7 11" id="KW-0560">Oxidoreductase</keyword>
<keyword evidence="9 11" id="KW-0627">Porphyrin biosynthesis</keyword>
<organism evidence="13 14">
    <name type="scientific">Chytriomyces confervae</name>
    <dbReference type="NCBI Taxonomy" id="246404"/>
    <lineage>
        <taxon>Eukaryota</taxon>
        <taxon>Fungi</taxon>
        <taxon>Fungi incertae sedis</taxon>
        <taxon>Chytridiomycota</taxon>
        <taxon>Chytridiomycota incertae sedis</taxon>
        <taxon>Chytridiomycetes</taxon>
        <taxon>Chytridiales</taxon>
        <taxon>Chytriomycetaceae</taxon>
        <taxon>Chytriomyces</taxon>
    </lineage>
</organism>
<evidence type="ECO:0000313" key="13">
    <source>
        <dbReference type="EMBL" id="TPX75518.1"/>
    </source>
</evidence>
<comment type="caution">
    <text evidence="13">The sequence shown here is derived from an EMBL/GenBank/DDBJ whole genome shotgun (WGS) entry which is preliminary data.</text>
</comment>
<feature type="domain" description="Amine oxidase" evidence="12">
    <location>
        <begin position="13"/>
        <end position="482"/>
    </location>
</feature>
<evidence type="ECO:0000256" key="5">
    <source>
        <dbReference type="ARBA" id="ARBA00022630"/>
    </source>
</evidence>
<dbReference type="GO" id="GO:0005743">
    <property type="term" value="C:mitochondrial inner membrane"/>
    <property type="evidence" value="ECO:0007669"/>
    <property type="project" value="UniProtKB-SubCell"/>
</dbReference>
<dbReference type="STRING" id="246404.A0A507FJE5"/>
<dbReference type="Proteomes" id="UP000320333">
    <property type="component" value="Unassembled WGS sequence"/>
</dbReference>
<gene>
    <name evidence="13" type="primary">HEM14</name>
    <name evidence="13" type="ORF">CcCBS67573_g03214</name>
</gene>
<evidence type="ECO:0000259" key="12">
    <source>
        <dbReference type="Pfam" id="PF01593"/>
    </source>
</evidence>
<dbReference type="InterPro" id="IPR004572">
    <property type="entry name" value="Protoporphyrinogen_oxidase"/>
</dbReference>
<comment type="subcellular location">
    <subcellularLocation>
        <location evidence="11">Mitochondrion inner membrane</location>
    </subcellularLocation>
</comment>
<sequence length="501" mass="53787">MNNKHLVVLGGGVSGLSAAWFAAKSGLSSHITLLESSPHVGGWVQSQRNTDTHSHASALFEAGPRTLRPNGPQGAVTLDMVYRLGLEKDVIAVEKTSAAAKNRFISFNGALNKMPTSLAEALFPKKGHVFRGVIARGALEPFIAKSTLDDESIHDFVARRFGTHVADNMISALVHGIYAGDSRQLSVKSCFPFLWQAEKNDGSVVKSLLMSAFKNAPKEFSKDFSPKSLEFIKKIKSKSIYAFKDGLQTLTDAISDDLKTNHPNVSLLTNTNAIKLSKSQNGVEVSTSCGKAISASHVISTIPSFTLQHLLPEASTISPILSKTPAVTVAVVNLAYKKPNILPVTGFGYLVPRTQKSNVIGVIFDSEAVPGQDEVPMTRVTCMMGGHRFKEVFGEDGFSSEKCLEMARDAIKKDLGIDAVPSNHCVHLHRDCIPQYTVGHEARLKNLHHALLSEFGGRLSVAGSSYLGVGVNDCVVSAKNVTAKLAESLDSPVTGLEKVVS</sequence>